<sequence length="196" mass="20166">MATVATRKTAADTTSTPQPFSAMLSRLYFARFAFAVVWAALLIPSGKHTGAALTVLLVVYPLVDAAAVLWQLRSKNRPSGPAFAEWANVLVSVGVAITLGWASTSSIGTALAVWGAWAAASGITQLTTAISHRTAGGQIPLIISGAISTLAGASFLAQSAKDPSSISAIGGYAILGGIFFLISAIRLRSQLRTAAH</sequence>
<dbReference type="eggNOG" id="ENOG502ZBW7">
    <property type="taxonomic scope" value="Bacteria"/>
</dbReference>
<keyword evidence="1" id="KW-0472">Membrane</keyword>
<proteinExistence type="predicted"/>
<evidence type="ECO:0000313" key="2">
    <source>
        <dbReference type="EMBL" id="ACU69964.1"/>
    </source>
</evidence>
<dbReference type="Proteomes" id="UP000000851">
    <property type="component" value="Chromosome"/>
</dbReference>
<gene>
    <name evidence="2" type="ordered locus">Caci_1038</name>
</gene>
<feature type="transmembrane region" description="Helical" evidence="1">
    <location>
        <begin position="139"/>
        <end position="157"/>
    </location>
</feature>
<accession>C7Q4A4</accession>
<feature type="transmembrane region" description="Helical" evidence="1">
    <location>
        <begin position="51"/>
        <end position="70"/>
    </location>
</feature>
<feature type="transmembrane region" description="Helical" evidence="1">
    <location>
        <begin position="107"/>
        <end position="127"/>
    </location>
</feature>
<organism evidence="2 3">
    <name type="scientific">Catenulispora acidiphila (strain DSM 44928 / JCM 14897 / NBRC 102108 / NRRL B-24433 / ID139908)</name>
    <dbReference type="NCBI Taxonomy" id="479433"/>
    <lineage>
        <taxon>Bacteria</taxon>
        <taxon>Bacillati</taxon>
        <taxon>Actinomycetota</taxon>
        <taxon>Actinomycetes</taxon>
        <taxon>Catenulisporales</taxon>
        <taxon>Catenulisporaceae</taxon>
        <taxon>Catenulispora</taxon>
    </lineage>
</organism>
<feature type="transmembrane region" description="Helical" evidence="1">
    <location>
        <begin position="28"/>
        <end position="45"/>
    </location>
</feature>
<protein>
    <submittedName>
        <fullName evidence="2">Integral membrane protein</fullName>
    </submittedName>
</protein>
<evidence type="ECO:0000256" key="1">
    <source>
        <dbReference type="SAM" id="Phobius"/>
    </source>
</evidence>
<name>C7Q4A4_CATAD</name>
<keyword evidence="1" id="KW-0812">Transmembrane</keyword>
<reference evidence="2 3" key="1">
    <citation type="journal article" date="2009" name="Stand. Genomic Sci.">
        <title>Complete genome sequence of Catenulispora acidiphila type strain (ID 139908).</title>
        <authorList>
            <person name="Copeland A."/>
            <person name="Lapidus A."/>
            <person name="Glavina Del Rio T."/>
            <person name="Nolan M."/>
            <person name="Lucas S."/>
            <person name="Chen F."/>
            <person name="Tice H."/>
            <person name="Cheng J.F."/>
            <person name="Bruce D."/>
            <person name="Goodwin L."/>
            <person name="Pitluck S."/>
            <person name="Mikhailova N."/>
            <person name="Pati A."/>
            <person name="Ivanova N."/>
            <person name="Mavromatis K."/>
            <person name="Chen A."/>
            <person name="Palaniappan K."/>
            <person name="Chain P."/>
            <person name="Land M."/>
            <person name="Hauser L."/>
            <person name="Chang Y.J."/>
            <person name="Jeffries C.D."/>
            <person name="Chertkov O."/>
            <person name="Brettin T."/>
            <person name="Detter J.C."/>
            <person name="Han C."/>
            <person name="Ali Z."/>
            <person name="Tindall B.J."/>
            <person name="Goker M."/>
            <person name="Bristow J."/>
            <person name="Eisen J.A."/>
            <person name="Markowitz V."/>
            <person name="Hugenholtz P."/>
            <person name="Kyrpides N.C."/>
            <person name="Klenk H.P."/>
        </authorList>
    </citation>
    <scope>NUCLEOTIDE SEQUENCE [LARGE SCALE GENOMIC DNA]</scope>
    <source>
        <strain evidence="3">DSM 44928 / JCM 14897 / NBRC 102108 / NRRL B-24433 / ID139908</strain>
    </source>
</reference>
<evidence type="ECO:0000313" key="3">
    <source>
        <dbReference type="Proteomes" id="UP000000851"/>
    </source>
</evidence>
<dbReference type="AlphaFoldDB" id="C7Q4A4"/>
<feature type="transmembrane region" description="Helical" evidence="1">
    <location>
        <begin position="169"/>
        <end position="187"/>
    </location>
</feature>
<dbReference type="EMBL" id="CP001700">
    <property type="protein sequence ID" value="ACU69964.1"/>
    <property type="molecule type" value="Genomic_DNA"/>
</dbReference>
<feature type="transmembrane region" description="Helical" evidence="1">
    <location>
        <begin position="82"/>
        <end position="101"/>
    </location>
</feature>
<keyword evidence="3" id="KW-1185">Reference proteome</keyword>
<dbReference type="RefSeq" id="WP_012785258.1">
    <property type="nucleotide sequence ID" value="NC_013131.1"/>
</dbReference>
<dbReference type="HOGENOM" id="CLU_093484_0_0_11"/>
<dbReference type="InParanoid" id="C7Q4A4"/>
<keyword evidence="1" id="KW-1133">Transmembrane helix</keyword>
<dbReference type="KEGG" id="cai:Caci_1038"/>